<evidence type="ECO:0000256" key="4">
    <source>
        <dbReference type="ARBA" id="ARBA00023134"/>
    </source>
</evidence>
<dbReference type="Gene3D" id="3.30.1220.10">
    <property type="entry name" value="CobW-like, C-terminal domain"/>
    <property type="match status" value="1"/>
</dbReference>
<evidence type="ECO:0000256" key="3">
    <source>
        <dbReference type="ARBA" id="ARBA00022833"/>
    </source>
</evidence>
<dbReference type="AlphaFoldDB" id="A0AA88LF13"/>
<dbReference type="SUPFAM" id="SSF52540">
    <property type="entry name" value="P-loop containing nucleoside triphosphate hydrolases"/>
    <property type="match status" value="1"/>
</dbReference>
<accession>A0AA88LF13</accession>
<dbReference type="EMBL" id="JAVRJZ010000005">
    <property type="protein sequence ID" value="KAK2722264.1"/>
    <property type="molecule type" value="Genomic_DNA"/>
</dbReference>
<comment type="similarity">
    <text evidence="6">Belongs to the SIMIBI class G3E GTPase family. ZNG1 subfamily.</text>
</comment>
<organism evidence="10 11">
    <name type="scientific">Artemia franciscana</name>
    <name type="common">Brine shrimp</name>
    <name type="synonym">Artemia sanfranciscana</name>
    <dbReference type="NCBI Taxonomy" id="6661"/>
    <lineage>
        <taxon>Eukaryota</taxon>
        <taxon>Metazoa</taxon>
        <taxon>Ecdysozoa</taxon>
        <taxon>Arthropoda</taxon>
        <taxon>Crustacea</taxon>
        <taxon>Branchiopoda</taxon>
        <taxon>Anostraca</taxon>
        <taxon>Artemiidae</taxon>
        <taxon>Artemia</taxon>
    </lineage>
</organism>
<evidence type="ECO:0000256" key="5">
    <source>
        <dbReference type="ARBA" id="ARBA00023186"/>
    </source>
</evidence>
<evidence type="ECO:0000259" key="8">
    <source>
        <dbReference type="Pfam" id="PF02492"/>
    </source>
</evidence>
<sequence>MDDEDIPPLLVETSGANMLTESKAVPISIITGQLGSGKTTFLNYVLSEKHGKRIAVILNEFGEGSAGERALSYTLDGKSSEEWLELRNGCLCCSVKDSGVAAIESLMKKRGKFDYILIETSGIADPGPIASIFWLDKELESDVFLDGIITVVDARNFLANRNSTIVEAFQKEGGLFERQICFGDILLLNKIDLVSDVELLKVEGKIRLINCQAEIIKTERSRVDLDRVLSLNMYEGGKKELDRLVMLKPNVPSHEMPLGFSSLTIEFPNAMDFDKLNKFLERLLWEKDILNSEGLRIEVVRLKGILAHSSPSGLPNLEYSLLQAVYETFDFISVEKEAITTEISNESCRIIFIGINLDRNTIENQLRLCFINK</sequence>
<evidence type="ECO:0000313" key="11">
    <source>
        <dbReference type="Proteomes" id="UP001187531"/>
    </source>
</evidence>
<comment type="caution">
    <text evidence="10">The sequence shown here is derived from an EMBL/GenBank/DDBJ whole genome shotgun (WGS) entry which is preliminary data.</text>
</comment>
<dbReference type="EMBL" id="JAVRJZ010000005">
    <property type="protein sequence ID" value="KAK2722261.1"/>
    <property type="molecule type" value="Genomic_DNA"/>
</dbReference>
<dbReference type="CDD" id="cd03112">
    <property type="entry name" value="CobW-like"/>
    <property type="match status" value="1"/>
</dbReference>
<keyword evidence="11" id="KW-1185">Reference proteome</keyword>
<dbReference type="GO" id="GO:0005737">
    <property type="term" value="C:cytoplasm"/>
    <property type="evidence" value="ECO:0007669"/>
    <property type="project" value="TreeGrafter"/>
</dbReference>
<proteinExistence type="inferred from homology"/>
<evidence type="ECO:0000256" key="6">
    <source>
        <dbReference type="ARBA" id="ARBA00034320"/>
    </source>
</evidence>
<evidence type="ECO:0000256" key="7">
    <source>
        <dbReference type="ARBA" id="ARBA00049117"/>
    </source>
</evidence>
<dbReference type="EMBL" id="JAVRJZ010000005">
    <property type="protein sequence ID" value="KAK2722258.1"/>
    <property type="molecule type" value="Genomic_DNA"/>
</dbReference>
<dbReference type="Gene3D" id="3.40.50.300">
    <property type="entry name" value="P-loop containing nucleotide triphosphate hydrolases"/>
    <property type="match status" value="1"/>
</dbReference>
<keyword evidence="1" id="KW-0547">Nucleotide-binding</keyword>
<reference evidence="10" key="1">
    <citation type="submission" date="2023-07" db="EMBL/GenBank/DDBJ databases">
        <title>Chromosome-level genome assembly of Artemia franciscana.</title>
        <authorList>
            <person name="Jo E."/>
        </authorList>
    </citation>
    <scope>NUCLEOTIDE SEQUENCE</scope>
    <source>
        <tissue evidence="10">Whole body</tissue>
    </source>
</reference>
<dbReference type="Pfam" id="PF07683">
    <property type="entry name" value="CobW_C"/>
    <property type="match status" value="1"/>
</dbReference>
<keyword evidence="4" id="KW-0342">GTP-binding</keyword>
<dbReference type="PANTHER" id="PTHR13748:SF31">
    <property type="entry name" value="ZINC-REGULATED GTPASE METALLOPROTEIN ACTIVATOR 1A-RELATED"/>
    <property type="match status" value="1"/>
</dbReference>
<feature type="domain" description="CobW/HypB/UreG nucleotide-binding" evidence="8">
    <location>
        <begin position="26"/>
        <end position="216"/>
    </location>
</feature>
<dbReference type="InterPro" id="IPR003495">
    <property type="entry name" value="CobW/HypB/UreG_nucleotide-bd"/>
</dbReference>
<dbReference type="InterPro" id="IPR036627">
    <property type="entry name" value="CobW-likC_sf"/>
</dbReference>
<evidence type="ECO:0000256" key="1">
    <source>
        <dbReference type="ARBA" id="ARBA00022741"/>
    </source>
</evidence>
<dbReference type="InterPro" id="IPR027417">
    <property type="entry name" value="P-loop_NTPase"/>
</dbReference>
<name>A0AA88LF13_ARTSF</name>
<evidence type="ECO:0000256" key="2">
    <source>
        <dbReference type="ARBA" id="ARBA00022801"/>
    </source>
</evidence>
<protein>
    <submittedName>
        <fullName evidence="10">Uncharacterized protein</fullName>
    </submittedName>
</protein>
<feature type="domain" description="CobW C-terminal" evidence="9">
    <location>
        <begin position="260"/>
        <end position="369"/>
    </location>
</feature>
<keyword evidence="5" id="KW-0143">Chaperone</keyword>
<dbReference type="PANTHER" id="PTHR13748">
    <property type="entry name" value="COBW-RELATED"/>
    <property type="match status" value="1"/>
</dbReference>
<evidence type="ECO:0000259" key="9">
    <source>
        <dbReference type="Pfam" id="PF07683"/>
    </source>
</evidence>
<keyword evidence="3" id="KW-0862">Zinc</keyword>
<dbReference type="GO" id="GO:0005525">
    <property type="term" value="F:GTP binding"/>
    <property type="evidence" value="ECO:0007669"/>
    <property type="project" value="UniProtKB-KW"/>
</dbReference>
<gene>
    <name evidence="10" type="ORF">QYM36_002705</name>
</gene>
<dbReference type="Proteomes" id="UP001187531">
    <property type="component" value="Unassembled WGS sequence"/>
</dbReference>
<dbReference type="SUPFAM" id="SSF90002">
    <property type="entry name" value="Hypothetical protein YjiA, C-terminal domain"/>
    <property type="match status" value="1"/>
</dbReference>
<dbReference type="InterPro" id="IPR051316">
    <property type="entry name" value="Zinc-reg_GTPase_activator"/>
</dbReference>
<keyword evidence="2" id="KW-0378">Hydrolase</keyword>
<evidence type="ECO:0000313" key="10">
    <source>
        <dbReference type="EMBL" id="KAK2722261.1"/>
    </source>
</evidence>
<dbReference type="GO" id="GO:0016787">
    <property type="term" value="F:hydrolase activity"/>
    <property type="evidence" value="ECO:0007669"/>
    <property type="project" value="UniProtKB-KW"/>
</dbReference>
<dbReference type="InterPro" id="IPR011629">
    <property type="entry name" value="CobW-like_C"/>
</dbReference>
<dbReference type="Pfam" id="PF02492">
    <property type="entry name" value="cobW"/>
    <property type="match status" value="1"/>
</dbReference>
<comment type="catalytic activity">
    <reaction evidence="7">
        <text>GTP + H2O = GDP + phosphate + H(+)</text>
        <dbReference type="Rhea" id="RHEA:19669"/>
        <dbReference type="ChEBI" id="CHEBI:15377"/>
        <dbReference type="ChEBI" id="CHEBI:15378"/>
        <dbReference type="ChEBI" id="CHEBI:37565"/>
        <dbReference type="ChEBI" id="CHEBI:43474"/>
        <dbReference type="ChEBI" id="CHEBI:58189"/>
    </reaction>
    <physiologicalReaction direction="left-to-right" evidence="7">
        <dbReference type="Rhea" id="RHEA:19670"/>
    </physiologicalReaction>
</comment>